<keyword evidence="1" id="KW-0732">Signal</keyword>
<feature type="signal peptide" evidence="1">
    <location>
        <begin position="1"/>
        <end position="19"/>
    </location>
</feature>
<organism evidence="2 3">
    <name type="scientific">Stachybotrys elegans</name>
    <dbReference type="NCBI Taxonomy" id="80388"/>
    <lineage>
        <taxon>Eukaryota</taxon>
        <taxon>Fungi</taxon>
        <taxon>Dikarya</taxon>
        <taxon>Ascomycota</taxon>
        <taxon>Pezizomycotina</taxon>
        <taxon>Sordariomycetes</taxon>
        <taxon>Hypocreomycetidae</taxon>
        <taxon>Hypocreales</taxon>
        <taxon>Stachybotryaceae</taxon>
        <taxon>Stachybotrys</taxon>
    </lineage>
</organism>
<name>A0A8K0WN07_9HYPO</name>
<dbReference type="OrthoDB" id="5356630at2759"/>
<evidence type="ECO:0000313" key="3">
    <source>
        <dbReference type="Proteomes" id="UP000813444"/>
    </source>
</evidence>
<keyword evidence="3" id="KW-1185">Reference proteome</keyword>
<dbReference type="Proteomes" id="UP000813444">
    <property type="component" value="Unassembled WGS sequence"/>
</dbReference>
<gene>
    <name evidence="2" type="ORF">B0I35DRAFT_442322</name>
</gene>
<dbReference type="EMBL" id="JAGPNK010000015">
    <property type="protein sequence ID" value="KAH7308632.1"/>
    <property type="molecule type" value="Genomic_DNA"/>
</dbReference>
<reference evidence="2" key="1">
    <citation type="journal article" date="2021" name="Nat. Commun.">
        <title>Genetic determinants of endophytism in the Arabidopsis root mycobiome.</title>
        <authorList>
            <person name="Mesny F."/>
            <person name="Miyauchi S."/>
            <person name="Thiergart T."/>
            <person name="Pickel B."/>
            <person name="Atanasova L."/>
            <person name="Karlsson M."/>
            <person name="Huettel B."/>
            <person name="Barry K.W."/>
            <person name="Haridas S."/>
            <person name="Chen C."/>
            <person name="Bauer D."/>
            <person name="Andreopoulos W."/>
            <person name="Pangilinan J."/>
            <person name="LaButti K."/>
            <person name="Riley R."/>
            <person name="Lipzen A."/>
            <person name="Clum A."/>
            <person name="Drula E."/>
            <person name="Henrissat B."/>
            <person name="Kohler A."/>
            <person name="Grigoriev I.V."/>
            <person name="Martin F.M."/>
            <person name="Hacquard S."/>
        </authorList>
    </citation>
    <scope>NUCLEOTIDE SEQUENCE</scope>
    <source>
        <strain evidence="2">MPI-CAGE-CH-0235</strain>
    </source>
</reference>
<proteinExistence type="predicted"/>
<feature type="chain" id="PRO_5035477076" description="Ubiquitin 3 binding protein But2 C-terminal domain-containing protein" evidence="1">
    <location>
        <begin position="20"/>
        <end position="188"/>
    </location>
</feature>
<protein>
    <recommendedName>
        <fullName evidence="4">Ubiquitin 3 binding protein But2 C-terminal domain-containing protein</fullName>
    </recommendedName>
</protein>
<dbReference type="AlphaFoldDB" id="A0A8K0WN07"/>
<evidence type="ECO:0000256" key="1">
    <source>
        <dbReference type="SAM" id="SignalP"/>
    </source>
</evidence>
<evidence type="ECO:0000313" key="2">
    <source>
        <dbReference type="EMBL" id="KAH7308632.1"/>
    </source>
</evidence>
<sequence>MYFHQTIVAAIVAASSVLGAPLEVRTSSYFTPSAIWRYNTANGAISATTVGYIDKSTTNGGQDTTALITFTYPQGVTGMKCQFAFFLDGSATLSGSRKIDLFTVNNPAPGPRPGWGPGNQRNIHLGRLTAAKPGQATWDATYSAYLTQKTDCKAPGTIEGFELVGVYDRDLVSWNPSLAGPRIIYSSS</sequence>
<accession>A0A8K0WN07</accession>
<comment type="caution">
    <text evidence="2">The sequence shown here is derived from an EMBL/GenBank/DDBJ whole genome shotgun (WGS) entry which is preliminary data.</text>
</comment>
<evidence type="ECO:0008006" key="4">
    <source>
        <dbReference type="Google" id="ProtNLM"/>
    </source>
</evidence>